<feature type="region of interest" description="Disordered" evidence="1">
    <location>
        <begin position="37"/>
        <end position="90"/>
    </location>
</feature>
<evidence type="ECO:0000313" key="2">
    <source>
        <dbReference type="Proteomes" id="UP000192223"/>
    </source>
</evidence>
<keyword evidence="2" id="KW-1185">Reference proteome</keyword>
<dbReference type="GeneID" id="108734529"/>
<dbReference type="Proteomes" id="UP000192223">
    <property type="component" value="Unplaced"/>
</dbReference>
<dbReference type="AlphaFoldDB" id="A0A1W4WNM2"/>
<dbReference type="RefSeq" id="XP_018321635.1">
    <property type="nucleotide sequence ID" value="XM_018466133.1"/>
</dbReference>
<organism evidence="2 3">
    <name type="scientific">Agrilus planipennis</name>
    <name type="common">Emerald ash borer</name>
    <name type="synonym">Agrilus marcopoli</name>
    <dbReference type="NCBI Taxonomy" id="224129"/>
    <lineage>
        <taxon>Eukaryota</taxon>
        <taxon>Metazoa</taxon>
        <taxon>Ecdysozoa</taxon>
        <taxon>Arthropoda</taxon>
        <taxon>Hexapoda</taxon>
        <taxon>Insecta</taxon>
        <taxon>Pterygota</taxon>
        <taxon>Neoptera</taxon>
        <taxon>Endopterygota</taxon>
        <taxon>Coleoptera</taxon>
        <taxon>Polyphaga</taxon>
        <taxon>Elateriformia</taxon>
        <taxon>Buprestoidea</taxon>
        <taxon>Buprestidae</taxon>
        <taxon>Agrilinae</taxon>
        <taxon>Agrilus</taxon>
    </lineage>
</organism>
<proteinExistence type="predicted"/>
<sequence length="105" mass="12273">MLKKSFHQLSKRRPWDYLSIFMVINISEEPNCNQIINQDDSEMREKHDESTEGNSNDYDARTVEHDEENSARNGIEISRLGANHNTNDNNGRIREQLKTMFTSSE</sequence>
<feature type="compositionally biased region" description="Basic and acidic residues" evidence="1">
    <location>
        <begin position="58"/>
        <end position="70"/>
    </location>
</feature>
<evidence type="ECO:0000313" key="3">
    <source>
        <dbReference type="RefSeq" id="XP_018321635.1"/>
    </source>
</evidence>
<evidence type="ECO:0000256" key="1">
    <source>
        <dbReference type="SAM" id="MobiDB-lite"/>
    </source>
</evidence>
<accession>A0A1W4WNM2</accession>
<name>A0A1W4WNM2_AGRPL</name>
<feature type="compositionally biased region" description="Basic and acidic residues" evidence="1">
    <location>
        <begin position="41"/>
        <end position="50"/>
    </location>
</feature>
<gene>
    <name evidence="3" type="primary">LOC108734529</name>
</gene>
<protein>
    <submittedName>
        <fullName evidence="3">Uncharacterized protein LOC108734529 isoform X2</fullName>
    </submittedName>
</protein>
<reference evidence="3" key="1">
    <citation type="submission" date="2025-08" db="UniProtKB">
        <authorList>
            <consortium name="RefSeq"/>
        </authorList>
    </citation>
    <scope>IDENTIFICATION</scope>
    <source>
        <tissue evidence="3">Entire body</tissue>
    </source>
</reference>